<evidence type="ECO:0000313" key="2">
    <source>
        <dbReference type="Proteomes" id="UP001428341"/>
    </source>
</evidence>
<name>A0AAP0M3J9_9ROSI</name>
<organism evidence="1 2">
    <name type="scientific">Citrus x changshan-huyou</name>
    <dbReference type="NCBI Taxonomy" id="2935761"/>
    <lineage>
        <taxon>Eukaryota</taxon>
        <taxon>Viridiplantae</taxon>
        <taxon>Streptophyta</taxon>
        <taxon>Embryophyta</taxon>
        <taxon>Tracheophyta</taxon>
        <taxon>Spermatophyta</taxon>
        <taxon>Magnoliopsida</taxon>
        <taxon>eudicotyledons</taxon>
        <taxon>Gunneridae</taxon>
        <taxon>Pentapetalae</taxon>
        <taxon>rosids</taxon>
        <taxon>malvids</taxon>
        <taxon>Sapindales</taxon>
        <taxon>Rutaceae</taxon>
        <taxon>Aurantioideae</taxon>
        <taxon>Citrus</taxon>
    </lineage>
</organism>
<dbReference type="AlphaFoldDB" id="A0AAP0M3J9"/>
<keyword evidence="2" id="KW-1185">Reference proteome</keyword>
<evidence type="ECO:0000313" key="1">
    <source>
        <dbReference type="EMBL" id="KAK9194831.1"/>
    </source>
</evidence>
<dbReference type="Proteomes" id="UP001428341">
    <property type="component" value="Unassembled WGS sequence"/>
</dbReference>
<dbReference type="EMBL" id="JBCGBO010000006">
    <property type="protein sequence ID" value="KAK9194831.1"/>
    <property type="molecule type" value="Genomic_DNA"/>
</dbReference>
<sequence length="84" mass="9357">MRDHIILNADIPMMSPTTVPNLVEGTTQQPGHMLIQEFKMERPPEGANSSECCVLPREGLHPQHGASLCMQLQGYLPGKVNWFT</sequence>
<accession>A0AAP0M3J9</accession>
<proteinExistence type="predicted"/>
<reference evidence="1 2" key="1">
    <citation type="submission" date="2024-05" db="EMBL/GenBank/DDBJ databases">
        <title>Haplotype-resolved chromosome-level genome assembly of Huyou (Citrus changshanensis).</title>
        <authorList>
            <person name="Miao C."/>
            <person name="Chen W."/>
            <person name="Wu Y."/>
            <person name="Wang L."/>
            <person name="Zhao S."/>
            <person name="Grierson D."/>
            <person name="Xu C."/>
            <person name="Chen K."/>
        </authorList>
    </citation>
    <scope>NUCLEOTIDE SEQUENCE [LARGE SCALE GENOMIC DNA]</scope>
    <source>
        <strain evidence="1">01-14</strain>
        <tissue evidence="1">Leaf</tissue>
    </source>
</reference>
<gene>
    <name evidence="1" type="ORF">WN944_005538</name>
</gene>
<comment type="caution">
    <text evidence="1">The sequence shown here is derived from an EMBL/GenBank/DDBJ whole genome shotgun (WGS) entry which is preliminary data.</text>
</comment>
<protein>
    <submittedName>
        <fullName evidence="1">Uncharacterized protein</fullName>
    </submittedName>
</protein>